<evidence type="ECO:0008006" key="5">
    <source>
        <dbReference type="Google" id="ProtNLM"/>
    </source>
</evidence>
<dbReference type="SUPFAM" id="SSF48452">
    <property type="entry name" value="TPR-like"/>
    <property type="match status" value="1"/>
</dbReference>
<evidence type="ECO:0000313" key="4">
    <source>
        <dbReference type="Proteomes" id="UP000238413"/>
    </source>
</evidence>
<dbReference type="Gene3D" id="1.25.40.10">
    <property type="entry name" value="Tetratricopeptide repeat domain"/>
    <property type="match status" value="1"/>
</dbReference>
<evidence type="ECO:0000259" key="1">
    <source>
        <dbReference type="Pfam" id="PF13191"/>
    </source>
</evidence>
<evidence type="ECO:0000259" key="2">
    <source>
        <dbReference type="Pfam" id="PF20028"/>
    </source>
</evidence>
<dbReference type="InterPro" id="IPR041664">
    <property type="entry name" value="AAA_16"/>
</dbReference>
<feature type="domain" description="Orc1-like AAA ATPase" evidence="1">
    <location>
        <begin position="166"/>
        <end position="288"/>
    </location>
</feature>
<name>A0ABN5HXS9_9ACTN</name>
<evidence type="ECO:0000313" key="3">
    <source>
        <dbReference type="EMBL" id="AVH55321.1"/>
    </source>
</evidence>
<dbReference type="PANTHER" id="PTHR47691">
    <property type="entry name" value="REGULATOR-RELATED"/>
    <property type="match status" value="1"/>
</dbReference>
<dbReference type="SMART" id="SM00028">
    <property type="entry name" value="TPR"/>
    <property type="match status" value="3"/>
</dbReference>
<dbReference type="Pfam" id="PF13191">
    <property type="entry name" value="AAA_16"/>
    <property type="match status" value="1"/>
</dbReference>
<dbReference type="EMBL" id="CP026652">
    <property type="protein sequence ID" value="AVH55321.1"/>
    <property type="molecule type" value="Genomic_DNA"/>
</dbReference>
<proteinExistence type="predicted"/>
<feature type="domain" description="vWA-MoxR associated protein C-terminal" evidence="2">
    <location>
        <begin position="799"/>
        <end position="1026"/>
    </location>
</feature>
<protein>
    <recommendedName>
        <fullName evidence="5">ATP-binding protein</fullName>
    </recommendedName>
</protein>
<dbReference type="Pfam" id="PF20028">
    <property type="entry name" value="VMAP-C"/>
    <property type="match status" value="1"/>
</dbReference>
<dbReference type="InterPro" id="IPR045450">
    <property type="entry name" value="VMAP_C"/>
</dbReference>
<dbReference type="Gene3D" id="3.40.50.300">
    <property type="entry name" value="P-loop containing nucleotide triphosphate hydrolases"/>
    <property type="match status" value="1"/>
</dbReference>
<dbReference type="InterPro" id="IPR027417">
    <property type="entry name" value="P-loop_NTPase"/>
</dbReference>
<dbReference type="InterPro" id="IPR011990">
    <property type="entry name" value="TPR-like_helical_dom_sf"/>
</dbReference>
<dbReference type="PANTHER" id="PTHR47691:SF3">
    <property type="entry name" value="HTH-TYPE TRANSCRIPTIONAL REGULATOR RV0890C-RELATED"/>
    <property type="match status" value="1"/>
</dbReference>
<dbReference type="InterPro" id="IPR019734">
    <property type="entry name" value="TPR_rpt"/>
</dbReference>
<keyword evidence="4" id="KW-1185">Reference proteome</keyword>
<dbReference type="RefSeq" id="WP_099502712.1">
    <property type="nucleotide sequence ID" value="NZ_CP026652.1"/>
</dbReference>
<sequence length="1041" mass="113792">MTSPVVRLRPVVSWPREAEAGQKYLVTVDLEHDDDPQEWPYDQEEYAIGCMLEGGPELAVETVGDATLVLHRFGGTYGPARFVVYLLGQAAPDGQLELRLSLITAGGMPFRTERLPVRGCGAGAGTAAKWGLETVTSAAPRSPGHESAESRVGTAQTVLPPLDEHFTGRDEDLERLIRAITADATEQGPVVLVTGMPQVGKTQLALRAAHTLVGSDWFPGGVLYAAAREYDSEPHDGHRLVVEVLSRIGAPRSSLAFDPDQAESVCRRALNGLRPTLLVLDQVSSLDEIEPLLRARGRHPVLIASRTRMPAPYAFRHAATVLDVEPLGEEAAVRLLDQCLMSVDPTDTRVETSPGPARQLVSLCGRMPGALRWLAQSLAALRRQPLEDAAGESAGEGRFFGSVAGLQRVFDDWYRGLPPDQARLLCLLSPLSEPFGTATAVALDGSEERAVDRLTALVQGNFVVREGSAERWRLPPPVREYARAMADEETAAEDEEAAFTRLLEYYAACAAEAVSRVGLASEEPDGRWFGRREDAAAWLEGECANLVAVTAEAANRSRFEAAVQLSTTLGPYLLEHRRFDDCARCCTAALTDPVGVGRDRLAVVSGLLGAAYLGLNRTSDALEAYELARSLYEQEGDRQGAAHMWHETGSVLAERGEWEAARGAYDAALRQFLRLGDVRAEAGAVTSLAVALCAMDRFDEARDDLLRVVQRYERVGDDRLPEWLALCGLTRAYEGLGLFVEAEEARGRADRVYTDGDRTDIERVEDLRRRFAQTSGQVVRGRVVVTVRSRLWQQGYVDWEVAAGLPNPVPFAEDSYGTRLGDLPARLGPSLADALRRADLPDRPAMVEFALPVELFDLNVHHWCLPQAPSDPLGARRPVVIRALDRPEADIDERVRRWRDLLHAERLTALHLPRQESFVRAHGTTWFTPAGDIPVLYGPGAYGFGESSMGRVLDAGFSVALWVTNARSSVAFGSEGEAFRAGIDALLDRAQRLEQLPEAVWELRDRAAAGHGPEWAHGLALLYDDPTTPLRDDDGDLLLAP</sequence>
<gene>
    <name evidence="3" type="ORF">C4B68_05425</name>
</gene>
<dbReference type="SUPFAM" id="SSF52540">
    <property type="entry name" value="P-loop containing nucleoside triphosphate hydrolases"/>
    <property type="match status" value="1"/>
</dbReference>
<organism evidence="3 4">
    <name type="scientific">Streptomyces dengpaensis</name>
    <dbReference type="NCBI Taxonomy" id="2049881"/>
    <lineage>
        <taxon>Bacteria</taxon>
        <taxon>Bacillati</taxon>
        <taxon>Actinomycetota</taxon>
        <taxon>Actinomycetes</taxon>
        <taxon>Kitasatosporales</taxon>
        <taxon>Streptomycetaceae</taxon>
        <taxon>Streptomyces</taxon>
    </lineage>
</organism>
<reference evidence="3 4" key="1">
    <citation type="submission" date="2018-02" db="EMBL/GenBank/DDBJ databases">
        <title>Complete genome sequence of Streptomyces dengpaensis, the producer of angucyclines.</title>
        <authorList>
            <person name="Yumei L."/>
        </authorList>
    </citation>
    <scope>NUCLEOTIDE SEQUENCE [LARGE SCALE GENOMIC DNA]</scope>
    <source>
        <strain evidence="3 4">XZHG99</strain>
    </source>
</reference>
<dbReference type="Proteomes" id="UP000238413">
    <property type="component" value="Chromosome"/>
</dbReference>
<accession>A0ABN5HXS9</accession>